<proteinExistence type="predicted"/>
<organism evidence="1">
    <name type="scientific">Rhizophora mucronata</name>
    <name type="common">Asiatic mangrove</name>
    <dbReference type="NCBI Taxonomy" id="61149"/>
    <lineage>
        <taxon>Eukaryota</taxon>
        <taxon>Viridiplantae</taxon>
        <taxon>Streptophyta</taxon>
        <taxon>Embryophyta</taxon>
        <taxon>Tracheophyta</taxon>
        <taxon>Spermatophyta</taxon>
        <taxon>Magnoliopsida</taxon>
        <taxon>eudicotyledons</taxon>
        <taxon>Gunneridae</taxon>
        <taxon>Pentapetalae</taxon>
        <taxon>rosids</taxon>
        <taxon>fabids</taxon>
        <taxon>Malpighiales</taxon>
        <taxon>Rhizophoraceae</taxon>
        <taxon>Rhizophora</taxon>
    </lineage>
</organism>
<reference evidence="1" key="1">
    <citation type="submission" date="2018-02" db="EMBL/GenBank/DDBJ databases">
        <title>Rhizophora mucronata_Transcriptome.</title>
        <authorList>
            <person name="Meera S.P."/>
            <person name="Sreeshan A."/>
            <person name="Augustine A."/>
        </authorList>
    </citation>
    <scope>NUCLEOTIDE SEQUENCE</scope>
    <source>
        <tissue evidence="1">Leaf</tissue>
    </source>
</reference>
<protein>
    <submittedName>
        <fullName evidence="1">Uncharacterized protein</fullName>
    </submittedName>
</protein>
<name>A0A2P2J5E0_RHIMU</name>
<accession>A0A2P2J5E0</accession>
<sequence length="14" mass="1475">MRACVSACVSVCVF</sequence>
<evidence type="ECO:0000313" key="1">
    <source>
        <dbReference type="EMBL" id="MBW88670.1"/>
    </source>
</evidence>
<dbReference type="EMBL" id="GGEC01008187">
    <property type="protein sequence ID" value="MBW88670.1"/>
    <property type="molecule type" value="Transcribed_RNA"/>
</dbReference>